<evidence type="ECO:0000313" key="1">
    <source>
        <dbReference type="Proteomes" id="UP000887565"/>
    </source>
</evidence>
<protein>
    <submittedName>
        <fullName evidence="2">Uncharacterized protein</fullName>
    </submittedName>
</protein>
<name>A0A915K3Q9_ROMCU</name>
<reference evidence="2" key="1">
    <citation type="submission" date="2022-11" db="UniProtKB">
        <authorList>
            <consortium name="WormBaseParasite"/>
        </authorList>
    </citation>
    <scope>IDENTIFICATION</scope>
</reference>
<proteinExistence type="predicted"/>
<dbReference type="WBParaSite" id="nRc.2.0.1.t32469-RA">
    <property type="protein sequence ID" value="nRc.2.0.1.t32469-RA"/>
    <property type="gene ID" value="nRc.2.0.1.g32469"/>
</dbReference>
<evidence type="ECO:0000313" key="2">
    <source>
        <dbReference type="WBParaSite" id="nRc.2.0.1.t32469-RA"/>
    </source>
</evidence>
<organism evidence="1 2">
    <name type="scientific">Romanomermis culicivorax</name>
    <name type="common">Nematode worm</name>
    <dbReference type="NCBI Taxonomy" id="13658"/>
    <lineage>
        <taxon>Eukaryota</taxon>
        <taxon>Metazoa</taxon>
        <taxon>Ecdysozoa</taxon>
        <taxon>Nematoda</taxon>
        <taxon>Enoplea</taxon>
        <taxon>Dorylaimia</taxon>
        <taxon>Mermithida</taxon>
        <taxon>Mermithoidea</taxon>
        <taxon>Mermithidae</taxon>
        <taxon>Romanomermis</taxon>
    </lineage>
</organism>
<dbReference type="AlphaFoldDB" id="A0A915K3Q9"/>
<keyword evidence="1" id="KW-1185">Reference proteome</keyword>
<dbReference type="Proteomes" id="UP000887565">
    <property type="component" value="Unplaced"/>
</dbReference>
<accession>A0A915K3Q9</accession>
<sequence length="112" mass="13207">MTLDKAYPKYKHSHLWTKRMAPSFIFVLYFSVFGLMIANCNADAYLEDDEYPSKRSTDWLIRQYLKRQRSSSNADQSASELINRYRNIKRGKYAKCLHSPLSCFVGSRREKP</sequence>